<name>A0A4Y2FQW5_ARAVE</name>
<dbReference type="EMBL" id="BGPR01096670">
    <property type="protein sequence ID" value="GBM42877.1"/>
    <property type="molecule type" value="Genomic_DNA"/>
</dbReference>
<reference evidence="1 3" key="1">
    <citation type="journal article" date="2019" name="Sci. Rep.">
        <title>Orb-weaving spider Araneus ventricosus genome elucidates the spidroin gene catalogue.</title>
        <authorList>
            <person name="Kono N."/>
            <person name="Nakamura H."/>
            <person name="Ohtoshi R."/>
            <person name="Moran D.A.P."/>
            <person name="Shinohara A."/>
            <person name="Yoshida Y."/>
            <person name="Fujiwara M."/>
            <person name="Mori M."/>
            <person name="Tomita M."/>
            <person name="Arakawa K."/>
        </authorList>
    </citation>
    <scope>NUCLEOTIDE SEQUENCE [LARGE SCALE GENOMIC DNA]</scope>
</reference>
<dbReference type="PANTHER" id="PTHR47326">
    <property type="entry name" value="TRANSPOSABLE ELEMENT TC3 TRANSPOSASE-LIKE PROTEIN"/>
    <property type="match status" value="1"/>
</dbReference>
<gene>
    <name evidence="2" type="ORF">AVEN_162277_1</name>
    <name evidence="1" type="ORF">AVEN_93007_1</name>
</gene>
<evidence type="ECO:0000313" key="1">
    <source>
        <dbReference type="EMBL" id="GBM42865.1"/>
    </source>
</evidence>
<dbReference type="InterPro" id="IPR036397">
    <property type="entry name" value="RNaseH_sf"/>
</dbReference>
<evidence type="ECO:0000313" key="2">
    <source>
        <dbReference type="EMBL" id="GBM42877.1"/>
    </source>
</evidence>
<comment type="caution">
    <text evidence="1">The sequence shown here is derived from an EMBL/GenBank/DDBJ whole genome shotgun (WGS) entry which is preliminary data.</text>
</comment>
<dbReference type="EMBL" id="BGPR01096665">
    <property type="protein sequence ID" value="GBM42865.1"/>
    <property type="molecule type" value="Genomic_DNA"/>
</dbReference>
<sequence length="117" mass="12886">MSPPLDGPAYLVFLQQVLKGLLSEEQVPQSLCYFFWFQHDEAPVHFSLEDRRHLNVNFPQRWIGRGGLVLWPARSPDLSCPISTSGVIPGLSSSSPAGTVKRRTSSSVADLLLLVPA</sequence>
<proteinExistence type="predicted"/>
<protein>
    <recommendedName>
        <fullName evidence="4">DUF4817 domain-containing protein</fullName>
    </recommendedName>
</protein>
<dbReference type="AlphaFoldDB" id="A0A4Y2FQW5"/>
<evidence type="ECO:0008006" key="4">
    <source>
        <dbReference type="Google" id="ProtNLM"/>
    </source>
</evidence>
<dbReference type="Gene3D" id="3.30.420.10">
    <property type="entry name" value="Ribonuclease H-like superfamily/Ribonuclease H"/>
    <property type="match status" value="1"/>
</dbReference>
<dbReference type="Proteomes" id="UP000499080">
    <property type="component" value="Unassembled WGS sequence"/>
</dbReference>
<dbReference type="PANTHER" id="PTHR47326:SF1">
    <property type="entry name" value="HTH PSQ-TYPE DOMAIN-CONTAINING PROTEIN"/>
    <property type="match status" value="1"/>
</dbReference>
<dbReference type="GO" id="GO:0003676">
    <property type="term" value="F:nucleic acid binding"/>
    <property type="evidence" value="ECO:0007669"/>
    <property type="project" value="InterPro"/>
</dbReference>
<organism evidence="1 3">
    <name type="scientific">Araneus ventricosus</name>
    <name type="common">Orbweaver spider</name>
    <name type="synonym">Epeira ventricosa</name>
    <dbReference type="NCBI Taxonomy" id="182803"/>
    <lineage>
        <taxon>Eukaryota</taxon>
        <taxon>Metazoa</taxon>
        <taxon>Ecdysozoa</taxon>
        <taxon>Arthropoda</taxon>
        <taxon>Chelicerata</taxon>
        <taxon>Arachnida</taxon>
        <taxon>Araneae</taxon>
        <taxon>Araneomorphae</taxon>
        <taxon>Entelegynae</taxon>
        <taxon>Araneoidea</taxon>
        <taxon>Araneidae</taxon>
        <taxon>Araneus</taxon>
    </lineage>
</organism>
<evidence type="ECO:0000313" key="3">
    <source>
        <dbReference type="Proteomes" id="UP000499080"/>
    </source>
</evidence>
<dbReference type="OrthoDB" id="7902892at2759"/>
<accession>A0A4Y2FQW5</accession>
<keyword evidence="3" id="KW-1185">Reference proteome</keyword>